<comment type="caution">
    <text evidence="2">The sequence shown here is derived from an EMBL/GenBank/DDBJ whole genome shotgun (WGS) entry which is preliminary data.</text>
</comment>
<keyword evidence="3" id="KW-1185">Reference proteome</keyword>
<proteinExistence type="predicted"/>
<evidence type="ECO:0000313" key="1">
    <source>
        <dbReference type="EMBL" id="PUW98375.1"/>
    </source>
</evidence>
<evidence type="ECO:0000313" key="4">
    <source>
        <dbReference type="Proteomes" id="UP000285793"/>
    </source>
</evidence>
<evidence type="ECO:0000313" key="2">
    <source>
        <dbReference type="EMBL" id="ROW59920.1"/>
    </source>
</evidence>
<protein>
    <submittedName>
        <fullName evidence="2">Uncharacterized protein</fullName>
    </submittedName>
</protein>
<organism evidence="2 4">
    <name type="scientific">Cronobacter malonaticus</name>
    <dbReference type="NCBI Taxonomy" id="413503"/>
    <lineage>
        <taxon>Bacteria</taxon>
        <taxon>Pseudomonadati</taxon>
        <taxon>Pseudomonadota</taxon>
        <taxon>Gammaproteobacteria</taxon>
        <taxon>Enterobacterales</taxon>
        <taxon>Enterobacteriaceae</taxon>
        <taxon>Cronobacter</taxon>
    </lineage>
</organism>
<sequence length="109" mass="12219">MNIAEIVENRGSFSGEEFTICDPKRNKTSGTAQKVKRAAKQTGTAVLTRPPRAVWFSGRHTKILWRSARCGFGVSPDDDVAYLSVLLILFCYQVIKIKQLTLSRLPLCF</sequence>
<evidence type="ECO:0000313" key="3">
    <source>
        <dbReference type="Proteomes" id="UP000244731"/>
    </source>
</evidence>
<dbReference type="AlphaFoldDB" id="A0A423XTQ4"/>
<dbReference type="GeneID" id="45717836"/>
<dbReference type="EMBL" id="PQJL01000016">
    <property type="protein sequence ID" value="ROW59920.1"/>
    <property type="molecule type" value="Genomic_DNA"/>
</dbReference>
<gene>
    <name evidence="1" type="ORF">AUM46_22385</name>
    <name evidence="2" type="ORF">C3E80_16200</name>
</gene>
<reference evidence="1 3" key="1">
    <citation type="submission" date="2016-12" db="EMBL/GenBank/DDBJ databases">
        <title>Analysis of the Molecular Diversity Among Cronobacter Species Isolated from Filth Flies Using a Pan Genomic DNA Microarray.</title>
        <authorList>
            <person name="Pava-Ripoll M."/>
            <person name="Tall B."/>
            <person name="Farber J."/>
            <person name="Fanning S."/>
            <person name="Lehner A."/>
            <person name="Stephan R."/>
            <person name="Pagotto F."/>
            <person name="Iverson C."/>
            <person name="Ziobro G."/>
            <person name="Miller A."/>
            <person name="Pearson R."/>
            <person name="Yan Q."/>
            <person name="Kim M."/>
            <person name="Jeong S."/>
            <person name="Park J."/>
            <person name="Jun S."/>
            <person name="Choi H."/>
            <person name="Chung T."/>
            <person name="Yoo Y."/>
            <person name="Park E."/>
            <person name="Hwang S."/>
            <person name="Lee B."/>
            <person name="Sathyamoorthy V."/>
            <person name="Carter L."/>
            <person name="Mammel M."/>
            <person name="Jackson S."/>
            <person name="Kothary M."/>
            <person name="Patel I."/>
            <person name="Grim C."/>
            <person name="Gopinath G."/>
            <person name="Gangiredla J."/>
            <person name="Chase H."/>
        </authorList>
    </citation>
    <scope>NUCLEOTIDE SEQUENCE [LARGE SCALE GENOMIC DNA]</scope>
    <source>
        <strain evidence="1 3">MOD1-Md25g</strain>
    </source>
</reference>
<dbReference type="Proteomes" id="UP000244731">
    <property type="component" value="Unassembled WGS sequence"/>
</dbReference>
<name>A0A423XTQ4_9ENTR</name>
<reference evidence="2 4" key="2">
    <citation type="journal article" date="2018" name="Front. Microbiol.">
        <title>An Investigation of an Acute Gastroenteritis Outbreak: Cronobacter sakazakii, a Potential Cause of Food-Borne Illness.</title>
        <authorList>
            <person name="Yong W."/>
            <person name="Guo B."/>
            <person name="Shi X."/>
            <person name="Cheng T."/>
            <person name="Chen M."/>
            <person name="Jiang X."/>
            <person name="Ye Y."/>
            <person name="Wang J."/>
            <person name="Xie G."/>
            <person name="Ding J."/>
        </authorList>
    </citation>
    <scope>NUCLEOTIDE SEQUENCE [LARGE SCALE GENOMIC DNA]</scope>
    <source>
        <strain evidence="2 4">S1</strain>
    </source>
</reference>
<dbReference type="RefSeq" id="WP_007793685.1">
    <property type="nucleotide sequence ID" value="NC_023032.1"/>
</dbReference>
<accession>A0A423XTQ4</accession>
<dbReference type="EMBL" id="MSAC01000092">
    <property type="protein sequence ID" value="PUW98375.1"/>
    <property type="molecule type" value="Genomic_DNA"/>
</dbReference>
<dbReference type="Proteomes" id="UP000285793">
    <property type="component" value="Unassembled WGS sequence"/>
</dbReference>